<keyword evidence="2 4" id="KW-0547">Nucleotide-binding</keyword>
<evidence type="ECO:0000313" key="9">
    <source>
        <dbReference type="WBParaSite" id="PTRK_0001012700.1"/>
    </source>
</evidence>
<dbReference type="Proteomes" id="UP000038045">
    <property type="component" value="Unplaced"/>
</dbReference>
<dbReference type="SMART" id="SM00220">
    <property type="entry name" value="S_TKc"/>
    <property type="match status" value="1"/>
</dbReference>
<feature type="region of interest" description="Disordered" evidence="6">
    <location>
        <begin position="345"/>
        <end position="364"/>
    </location>
</feature>
<protein>
    <recommendedName>
        <fullName evidence="1">non-specific serine/threonine protein kinase</fullName>
        <ecNumber evidence="1">2.7.11.1</ecNumber>
    </recommendedName>
</protein>
<organism evidence="8 9">
    <name type="scientific">Parastrongyloides trichosuri</name>
    <name type="common">Possum-specific nematode worm</name>
    <dbReference type="NCBI Taxonomy" id="131310"/>
    <lineage>
        <taxon>Eukaryota</taxon>
        <taxon>Metazoa</taxon>
        <taxon>Ecdysozoa</taxon>
        <taxon>Nematoda</taxon>
        <taxon>Chromadorea</taxon>
        <taxon>Rhabditida</taxon>
        <taxon>Tylenchina</taxon>
        <taxon>Panagrolaimomorpha</taxon>
        <taxon>Strongyloidoidea</taxon>
        <taxon>Strongyloididae</taxon>
        <taxon>Parastrongyloides</taxon>
    </lineage>
</organism>
<dbReference type="PROSITE" id="PS00107">
    <property type="entry name" value="PROTEIN_KINASE_ATP"/>
    <property type="match status" value="1"/>
</dbReference>
<evidence type="ECO:0000259" key="7">
    <source>
        <dbReference type="PROSITE" id="PS50011"/>
    </source>
</evidence>
<dbReference type="Pfam" id="PF00069">
    <property type="entry name" value="Pkinase"/>
    <property type="match status" value="1"/>
</dbReference>
<dbReference type="InterPro" id="IPR008271">
    <property type="entry name" value="Ser/Thr_kinase_AS"/>
</dbReference>
<evidence type="ECO:0000256" key="2">
    <source>
        <dbReference type="ARBA" id="ARBA00022741"/>
    </source>
</evidence>
<dbReference type="SUPFAM" id="SSF56112">
    <property type="entry name" value="Protein kinase-like (PK-like)"/>
    <property type="match status" value="1"/>
</dbReference>
<evidence type="ECO:0000256" key="6">
    <source>
        <dbReference type="SAM" id="MobiDB-lite"/>
    </source>
</evidence>
<keyword evidence="3 4" id="KW-0067">ATP-binding</keyword>
<feature type="compositionally biased region" description="Basic and acidic residues" evidence="6">
    <location>
        <begin position="10"/>
        <end position="20"/>
    </location>
</feature>
<dbReference type="GO" id="GO:0004674">
    <property type="term" value="F:protein serine/threonine kinase activity"/>
    <property type="evidence" value="ECO:0007669"/>
    <property type="project" value="UniProtKB-KW"/>
</dbReference>
<dbReference type="InterPro" id="IPR011009">
    <property type="entry name" value="Kinase-like_dom_sf"/>
</dbReference>
<reference evidence="9" key="1">
    <citation type="submission" date="2017-02" db="UniProtKB">
        <authorList>
            <consortium name="WormBaseParasite"/>
        </authorList>
    </citation>
    <scope>IDENTIFICATION</scope>
</reference>
<keyword evidence="8" id="KW-1185">Reference proteome</keyword>
<dbReference type="WBParaSite" id="PTRK_0001012700.1">
    <property type="protein sequence ID" value="PTRK_0001012700.1"/>
    <property type="gene ID" value="PTRK_0001012700"/>
</dbReference>
<feature type="binding site" evidence="4">
    <location>
        <position position="71"/>
    </location>
    <ligand>
        <name>ATP</name>
        <dbReference type="ChEBI" id="CHEBI:30616"/>
    </ligand>
</feature>
<dbReference type="PROSITE" id="PS50011">
    <property type="entry name" value="PROTEIN_KINASE_DOM"/>
    <property type="match status" value="1"/>
</dbReference>
<sequence length="364" mass="42181">MTQTNGKENPAPKEKQSKSVRPAFDELIGRHIKGWFIHDIIGKGTFGCIYKCTRNAGGRKSGEILEYAALKSECKTNKRPSSMNKEVSIINAVQKSNLQKKKHFFVKVFENGEKVKFTYIITTLFGPNLFDILIATPNKKIEERTWVRVIYNVLEGLRTLHRRKYIHLDLKPANIVIDYNAVRRQPDVVAHIIDFGLARKLDYSIGSTDGYVEPDVLRTELEEPIWVGSIYHCSPFIHRGYPPTYRDDLYSWLYIAMDLYKELPWNPADSPQEIVKKKFDNTESQLKKYLPPELGCIVGQVINLKPSDKPKYKEIGESLRQYMKLKNICWNEPCEWEPLLQQQLAEKDMKDKQNPKSNDVNDVE</sequence>
<dbReference type="InterPro" id="IPR000719">
    <property type="entry name" value="Prot_kinase_dom"/>
</dbReference>
<dbReference type="PROSITE" id="PS00108">
    <property type="entry name" value="PROTEIN_KINASE_ST"/>
    <property type="match status" value="1"/>
</dbReference>
<keyword evidence="5" id="KW-0808">Transferase</keyword>
<feature type="compositionally biased region" description="Basic and acidic residues" evidence="6">
    <location>
        <begin position="345"/>
        <end position="354"/>
    </location>
</feature>
<name>A0A0N4ZNL4_PARTI</name>
<feature type="compositionally biased region" description="Polar residues" evidence="6">
    <location>
        <begin position="355"/>
        <end position="364"/>
    </location>
</feature>
<keyword evidence="5" id="KW-0418">Kinase</keyword>
<dbReference type="InterPro" id="IPR017441">
    <property type="entry name" value="Protein_kinase_ATP_BS"/>
</dbReference>
<comment type="similarity">
    <text evidence="5">Belongs to the protein kinase superfamily.</text>
</comment>
<dbReference type="EC" id="2.7.11.1" evidence="1"/>
<dbReference type="STRING" id="131310.A0A0N4ZNL4"/>
<evidence type="ECO:0000256" key="3">
    <source>
        <dbReference type="ARBA" id="ARBA00022840"/>
    </source>
</evidence>
<dbReference type="GO" id="GO:0005524">
    <property type="term" value="F:ATP binding"/>
    <property type="evidence" value="ECO:0007669"/>
    <property type="project" value="UniProtKB-UniRule"/>
</dbReference>
<evidence type="ECO:0000256" key="4">
    <source>
        <dbReference type="PROSITE-ProRule" id="PRU10141"/>
    </source>
</evidence>
<accession>A0A0N4ZNL4</accession>
<evidence type="ECO:0000313" key="8">
    <source>
        <dbReference type="Proteomes" id="UP000038045"/>
    </source>
</evidence>
<evidence type="ECO:0000256" key="1">
    <source>
        <dbReference type="ARBA" id="ARBA00012513"/>
    </source>
</evidence>
<proteinExistence type="inferred from homology"/>
<dbReference type="Gene3D" id="1.10.510.10">
    <property type="entry name" value="Transferase(Phosphotransferase) domain 1"/>
    <property type="match status" value="1"/>
</dbReference>
<feature type="region of interest" description="Disordered" evidence="6">
    <location>
        <begin position="1"/>
        <end position="20"/>
    </location>
</feature>
<keyword evidence="5" id="KW-0723">Serine/threonine-protein kinase</keyword>
<dbReference type="AlphaFoldDB" id="A0A0N4ZNL4"/>
<dbReference type="InterPro" id="IPR050235">
    <property type="entry name" value="CK1_Ser-Thr_kinase"/>
</dbReference>
<dbReference type="PANTHER" id="PTHR11909">
    <property type="entry name" value="CASEIN KINASE-RELATED"/>
    <property type="match status" value="1"/>
</dbReference>
<feature type="domain" description="Protein kinase" evidence="7">
    <location>
        <begin position="35"/>
        <end position="323"/>
    </location>
</feature>
<evidence type="ECO:0000256" key="5">
    <source>
        <dbReference type="RuleBase" id="RU000304"/>
    </source>
</evidence>